<keyword evidence="3" id="KW-1185">Reference proteome</keyword>
<reference evidence="4" key="1">
    <citation type="submission" date="2025-04" db="UniProtKB">
        <authorList>
            <consortium name="RefSeq"/>
        </authorList>
    </citation>
    <scope>IDENTIFICATION</scope>
    <source>
        <tissue evidence="4">Whole insect</tissue>
    </source>
</reference>
<dbReference type="KEGG" id="dvv:114327413"/>
<sequence>MTLVTWFIYFLFVVVSYGDVNNHPACDQSQIQTNLYLDLGCKPIYSKCQKCPVRYECNLAPKNGSCLFRGKYIPIGEALNDNDTLSTCYVGCFCGEDQRFVCAILDCWFPIPEEKPNCYTKWTLDQCCPGETYCYDECHPPHTCLVDGKTYREDEIFFPKDSCYRCVCKKGFNGKLEAPYCKRQACLANYHYVDQLNQYCAPIYSEGPNCCSYEWLCPSSNDKKLPSVKKPCGAGLTCKYGKKVLKVGDRFESKIINYDNTTTPVQCECDVPPLVTCRK</sequence>
<evidence type="ECO:0000313" key="2">
    <source>
        <dbReference type="EnsemblMetazoa" id="XP_028131824.1"/>
    </source>
</evidence>
<organism evidence="4">
    <name type="scientific">Diabrotica virgifera virgifera</name>
    <name type="common">western corn rootworm</name>
    <dbReference type="NCBI Taxonomy" id="50390"/>
    <lineage>
        <taxon>Eukaryota</taxon>
        <taxon>Metazoa</taxon>
        <taxon>Ecdysozoa</taxon>
        <taxon>Arthropoda</taxon>
        <taxon>Hexapoda</taxon>
        <taxon>Insecta</taxon>
        <taxon>Pterygota</taxon>
        <taxon>Neoptera</taxon>
        <taxon>Endopterygota</taxon>
        <taxon>Coleoptera</taxon>
        <taxon>Polyphaga</taxon>
        <taxon>Cucujiformia</taxon>
        <taxon>Chrysomeloidea</taxon>
        <taxon>Chrysomelidae</taxon>
        <taxon>Galerucinae</taxon>
        <taxon>Diabroticina</taxon>
        <taxon>Diabroticites</taxon>
        <taxon>Diabrotica</taxon>
    </lineage>
</organism>
<feature type="chain" id="PRO_5028469910" evidence="1">
    <location>
        <begin position="19"/>
        <end position="279"/>
    </location>
</feature>
<dbReference type="AlphaFoldDB" id="A0A6P7F7S9"/>
<proteinExistence type="predicted"/>
<dbReference type="EnsemblMetazoa" id="XM_028276023.1">
    <property type="protein sequence ID" value="XP_028131824.1"/>
    <property type="gene ID" value="LOC114327413"/>
</dbReference>
<feature type="signal peptide" evidence="1">
    <location>
        <begin position="1"/>
        <end position="18"/>
    </location>
</feature>
<dbReference type="Proteomes" id="UP001652700">
    <property type="component" value="Unplaced"/>
</dbReference>
<gene>
    <name evidence="4" type="primary">LOC114327413</name>
</gene>
<accession>A0A6P7F7S9</accession>
<dbReference type="InParanoid" id="A0A6P7F7S9"/>
<protein>
    <submittedName>
        <fullName evidence="4">Kielin/chordin-like protein</fullName>
    </submittedName>
</protein>
<evidence type="ECO:0000313" key="4">
    <source>
        <dbReference type="RefSeq" id="XP_028131824.1"/>
    </source>
</evidence>
<dbReference type="OrthoDB" id="365605at2759"/>
<name>A0A6P7F7S9_DIAVI</name>
<dbReference type="GeneID" id="114327413"/>
<keyword evidence="1" id="KW-0732">Signal</keyword>
<evidence type="ECO:0000313" key="3">
    <source>
        <dbReference type="Proteomes" id="UP001652700"/>
    </source>
</evidence>
<dbReference type="RefSeq" id="XP_028131824.1">
    <property type="nucleotide sequence ID" value="XM_028276023.1"/>
</dbReference>
<dbReference type="Gene3D" id="2.10.70.10">
    <property type="entry name" value="Complement Module, domain 1"/>
    <property type="match status" value="1"/>
</dbReference>
<reference evidence="2" key="2">
    <citation type="submission" date="2025-05" db="UniProtKB">
        <authorList>
            <consortium name="EnsemblMetazoa"/>
        </authorList>
    </citation>
    <scope>IDENTIFICATION</scope>
</reference>
<evidence type="ECO:0000256" key="1">
    <source>
        <dbReference type="SAM" id="SignalP"/>
    </source>
</evidence>